<evidence type="ECO:0000256" key="1">
    <source>
        <dbReference type="ARBA" id="ARBA00022729"/>
    </source>
</evidence>
<dbReference type="Proteomes" id="UP000269226">
    <property type="component" value="Chromosome"/>
</dbReference>
<dbReference type="SUPFAM" id="SSF55816">
    <property type="entry name" value="5'-nucleotidase (syn. UDP-sugar hydrolase), C-terminal domain"/>
    <property type="match status" value="1"/>
</dbReference>
<keyword evidence="2" id="KW-0547">Nucleotide-binding</keyword>
<dbReference type="GO" id="GO:0030288">
    <property type="term" value="C:outer membrane-bounded periplasmic space"/>
    <property type="evidence" value="ECO:0007669"/>
    <property type="project" value="TreeGrafter"/>
</dbReference>
<dbReference type="PANTHER" id="PTHR11575">
    <property type="entry name" value="5'-NUCLEOTIDASE-RELATED"/>
    <property type="match status" value="1"/>
</dbReference>
<dbReference type="GO" id="GO:0000166">
    <property type="term" value="F:nucleotide binding"/>
    <property type="evidence" value="ECO:0007669"/>
    <property type="project" value="UniProtKB-KW"/>
</dbReference>
<dbReference type="GO" id="GO:0009166">
    <property type="term" value="P:nucleotide catabolic process"/>
    <property type="evidence" value="ECO:0007669"/>
    <property type="project" value="InterPro"/>
</dbReference>
<accession>A0A2Z5Y103</accession>
<dbReference type="GeneID" id="57042947"/>
<dbReference type="InterPro" id="IPR008334">
    <property type="entry name" value="5'-Nucleotdase_C"/>
</dbReference>
<proteinExistence type="inferred from homology"/>
<evidence type="ECO:0000259" key="3">
    <source>
        <dbReference type="Pfam" id="PF00149"/>
    </source>
</evidence>
<comment type="similarity">
    <text evidence="2">Belongs to the 5'-nucleotidase family.</text>
</comment>
<dbReference type="GO" id="GO:0016787">
    <property type="term" value="F:hydrolase activity"/>
    <property type="evidence" value="ECO:0007669"/>
    <property type="project" value="UniProtKB-KW"/>
</dbReference>
<dbReference type="Pfam" id="PF02872">
    <property type="entry name" value="5_nucleotid_C"/>
    <property type="match status" value="1"/>
</dbReference>
<feature type="domain" description="Calcineurin-like phosphoesterase" evidence="3">
    <location>
        <begin position="8"/>
        <end position="229"/>
    </location>
</feature>
<dbReference type="PANTHER" id="PTHR11575:SF6">
    <property type="entry name" value="2',3'-CYCLIC-NUCLEOTIDE 2'-PHOSPHODIESTERASE_3'-NUCLEOTIDASE"/>
    <property type="match status" value="1"/>
</dbReference>
<evidence type="ECO:0000313" key="6">
    <source>
        <dbReference type="Proteomes" id="UP000269226"/>
    </source>
</evidence>
<protein>
    <submittedName>
        <fullName evidence="5">Bifunctional metallophosphatase/5'-nucleotidase</fullName>
    </submittedName>
</protein>
<name>A0A2Z5Y103_9ENTE</name>
<evidence type="ECO:0000313" key="5">
    <source>
        <dbReference type="EMBL" id="BBC60523.1"/>
    </source>
</evidence>
<evidence type="ECO:0000256" key="2">
    <source>
        <dbReference type="RuleBase" id="RU362119"/>
    </source>
</evidence>
<keyword evidence="1" id="KW-0732">Signal</keyword>
<keyword evidence="2" id="KW-0378">Hydrolase</keyword>
<dbReference type="PRINTS" id="PR01607">
    <property type="entry name" value="APYRASEFAMLY"/>
</dbReference>
<organism evidence="5 6">
    <name type="scientific">Melissococcus plutonius</name>
    <dbReference type="NCBI Taxonomy" id="33970"/>
    <lineage>
        <taxon>Bacteria</taxon>
        <taxon>Bacillati</taxon>
        <taxon>Bacillota</taxon>
        <taxon>Bacilli</taxon>
        <taxon>Lactobacillales</taxon>
        <taxon>Enterococcaceae</taxon>
        <taxon>Melissococcus</taxon>
    </lineage>
</organism>
<dbReference type="InterPro" id="IPR036907">
    <property type="entry name" value="5'-Nucleotdase_C_sf"/>
</dbReference>
<gene>
    <name evidence="5" type="ORF">DAT561_0386</name>
</gene>
<dbReference type="SUPFAM" id="SSF56300">
    <property type="entry name" value="Metallo-dependent phosphatases"/>
    <property type="match status" value="1"/>
</dbReference>
<dbReference type="RefSeq" id="WP_015694593.1">
    <property type="nucleotide sequence ID" value="NZ_AP018492.1"/>
</dbReference>
<dbReference type="Gene3D" id="3.90.780.10">
    <property type="entry name" value="5'-Nucleotidase, C-terminal domain"/>
    <property type="match status" value="1"/>
</dbReference>
<dbReference type="InterPro" id="IPR004843">
    <property type="entry name" value="Calcineurin-like_PHP"/>
</dbReference>
<dbReference type="Gene3D" id="3.60.21.10">
    <property type="match status" value="1"/>
</dbReference>
<dbReference type="EMBL" id="AP018492">
    <property type="protein sequence ID" value="BBC60523.1"/>
    <property type="molecule type" value="Genomic_DNA"/>
</dbReference>
<reference evidence="5 6" key="1">
    <citation type="submission" date="2018-01" db="EMBL/GenBank/DDBJ databases">
        <title>Whole genome sequence of Melissococcus plutonius DAT561.</title>
        <authorList>
            <person name="Okumura K."/>
            <person name="Takamatsu D."/>
            <person name="Okura M."/>
        </authorList>
    </citation>
    <scope>NUCLEOTIDE SEQUENCE [LARGE SCALE GENOMIC DNA]</scope>
    <source>
        <strain evidence="5 6">DAT561</strain>
    </source>
</reference>
<dbReference type="AlphaFoldDB" id="A0A2Z5Y103"/>
<dbReference type="InterPro" id="IPR029052">
    <property type="entry name" value="Metallo-depent_PP-like"/>
</dbReference>
<feature type="domain" description="5'-Nucleotidase C-terminal" evidence="4">
    <location>
        <begin position="314"/>
        <end position="471"/>
    </location>
</feature>
<sequence length="510" mass="57814">MSKTQQITIYYTSDIHGYLFPTDYVDKQDKRMGLLKCVPNFKKDENTLIIDGGDMLQGSAMATFCQKNRELGFPQAQVLNYAGYDFVTIGNHDVNFGTDYLYEYLDALKAKCICENIFQKQTNKQLFPSVIKTLKNGLKIGIVGIVTDYINIWEKKENIQDITITDPFEAAKQALKEIKPLVDITVCVYHGGFERDVKTGKQLTKTTENIGYKICEELEFDLLLTGHQHLLIEGNYINNTYVVQPSFSGLNYFKITIEKPLDTNKLIIESIIGKPGDSPENEITKKLLPIENKVQKWLDKPIGLLSKEMLTTDKKTMAIEGSSVIELIGAVQLAASQAQITCVSLANTSPGFHKKVTMRDIIATYPYTNQLITLQITGEQLKKILEKNSEYFSLDSNGYVIISPKYLYPKLEHYNYDYFIGISYVLDIRQPIGRRVTSLTYQEKEITNKDTFTLSLSNYRANGGGNFPIYTECSVLDEGSEEIVAMIVAFIQSKEMISIPRQLDYTILPK</sequence>
<dbReference type="Pfam" id="PF00149">
    <property type="entry name" value="Metallophos"/>
    <property type="match status" value="1"/>
</dbReference>
<dbReference type="InterPro" id="IPR006179">
    <property type="entry name" value="5_nucleotidase/apyrase"/>
</dbReference>
<evidence type="ECO:0000259" key="4">
    <source>
        <dbReference type="Pfam" id="PF02872"/>
    </source>
</evidence>